<sequence length="160" mass="18337">MLQAGYDYSRLPNYDDETKKRNKVKKIKRTYKVVNPERKFIIKIGCLAFLYALLLVFLCIKSSTLGYQVVELENEVHRIETANNRMSFAISEKSSLERIEKIAMQDMGMVRAGFSSEMAIPKTQHTINVAEIDSEVKVTADKEKPLDRIINSLSFLAQNN</sequence>
<dbReference type="RefSeq" id="WP_156203054.1">
    <property type="nucleotide sequence ID" value="NZ_CP046457.1"/>
</dbReference>
<keyword evidence="1" id="KW-0812">Transmembrane</keyword>
<proteinExistence type="predicted"/>
<evidence type="ECO:0000256" key="1">
    <source>
        <dbReference type="SAM" id="Phobius"/>
    </source>
</evidence>
<accession>A0A6I6DHQ6</accession>
<reference evidence="3" key="1">
    <citation type="journal article" date="2019" name="Microbiology">
        <title>Complete Genome Sequence of an Uncultured Bacterium of the Candidate Phylum Bipolaricaulota.</title>
        <authorList>
            <person name="Kadnikov V.V."/>
            <person name="Mardanov A.V."/>
            <person name="Beletsky A.V."/>
            <person name="Frank Y.A."/>
            <person name="Karnachuk O.V."/>
            <person name="Ravin N.V."/>
        </authorList>
    </citation>
    <scope>NUCLEOTIDE SEQUENCE [LARGE SCALE GENOMIC DNA]</scope>
</reference>
<dbReference type="OrthoDB" id="2081106at2"/>
<dbReference type="AlphaFoldDB" id="A0A6I6DHQ6"/>
<evidence type="ECO:0008006" key="4">
    <source>
        <dbReference type="Google" id="ProtNLM"/>
    </source>
</evidence>
<gene>
    <name evidence="2" type="ORF">SYNTR_0536</name>
</gene>
<keyword evidence="1" id="KW-1133">Transmembrane helix</keyword>
<evidence type="ECO:0000313" key="2">
    <source>
        <dbReference type="EMBL" id="QGT99129.1"/>
    </source>
</evidence>
<evidence type="ECO:0000313" key="3">
    <source>
        <dbReference type="Proteomes" id="UP000426444"/>
    </source>
</evidence>
<feature type="transmembrane region" description="Helical" evidence="1">
    <location>
        <begin position="40"/>
        <end position="60"/>
    </location>
</feature>
<dbReference type="EMBL" id="CP046457">
    <property type="protein sequence ID" value="QGT99129.1"/>
    <property type="molecule type" value="Genomic_DNA"/>
</dbReference>
<dbReference type="Proteomes" id="UP000426444">
    <property type="component" value="Chromosome"/>
</dbReference>
<keyword evidence="3" id="KW-1185">Reference proteome</keyword>
<organism evidence="2 3">
    <name type="scientific">Candidatus Syntrophocurvum alkaliphilum</name>
    <dbReference type="NCBI Taxonomy" id="2293317"/>
    <lineage>
        <taxon>Bacteria</taxon>
        <taxon>Bacillati</taxon>
        <taxon>Bacillota</taxon>
        <taxon>Clostridia</taxon>
        <taxon>Eubacteriales</taxon>
        <taxon>Syntrophomonadaceae</taxon>
        <taxon>Candidatus Syntrophocurvum</taxon>
    </lineage>
</organism>
<name>A0A6I6DHQ6_9FIRM</name>
<keyword evidence="1" id="KW-0472">Membrane</keyword>
<protein>
    <recommendedName>
        <fullName evidence="4">Cell division protein FtsL</fullName>
    </recommendedName>
</protein>
<dbReference type="KEGG" id="salq:SYNTR_0536"/>